<dbReference type="Gene3D" id="2.10.260.10">
    <property type="match status" value="1"/>
</dbReference>
<dbReference type="RefSeq" id="WP_077841176.1">
    <property type="nucleotide sequence ID" value="NZ_JABTAE010000001.1"/>
</dbReference>
<evidence type="ECO:0000313" key="4">
    <source>
        <dbReference type="Proteomes" id="UP000190973"/>
    </source>
</evidence>
<reference evidence="3 4" key="1">
    <citation type="submission" date="2016-05" db="EMBL/GenBank/DDBJ databases">
        <title>Microbial solvent formation.</title>
        <authorList>
            <person name="Poehlein A."/>
            <person name="Montoya Solano J.D."/>
            <person name="Flitsch S."/>
            <person name="Krabben P."/>
            <person name="Duerre P."/>
            <person name="Daniel R."/>
        </authorList>
    </citation>
    <scope>NUCLEOTIDE SEQUENCE [LARGE SCALE GENOMIC DNA]</scope>
    <source>
        <strain evidence="3 4">DSM 53</strain>
    </source>
</reference>
<proteinExistence type="predicted"/>
<dbReference type="InterPro" id="IPR037914">
    <property type="entry name" value="SpoVT-AbrB_sf"/>
</dbReference>
<dbReference type="AlphaFoldDB" id="A0A1S8RDR1"/>
<comment type="caution">
    <text evidence="3">The sequence shown here is derived from an EMBL/GenBank/DDBJ whole genome shotgun (WGS) entry which is preliminary data.</text>
</comment>
<dbReference type="NCBIfam" id="TIGR01439">
    <property type="entry name" value="lp_hng_hel_AbrB"/>
    <property type="match status" value="1"/>
</dbReference>
<dbReference type="SUPFAM" id="SSF89447">
    <property type="entry name" value="AbrB/MazE/MraZ-like"/>
    <property type="match status" value="1"/>
</dbReference>
<sequence length="80" mass="8965">MKSSGIVRNLDNLGRVVIPKEIRKVLGINEGDPMEIVKVNNDIVLRKYSKGCIFCGSDKDVSEFNNVSVCSRCRDALRHD</sequence>
<dbReference type="PANTHER" id="PTHR36432">
    <property type="match status" value="1"/>
</dbReference>
<name>A0A1S8RDR1_CLOBE</name>
<gene>
    <name evidence="3" type="primary">spoVT_4</name>
    <name evidence="3" type="ORF">CLBCK_50520</name>
</gene>
<dbReference type="InterPro" id="IPR007159">
    <property type="entry name" value="SpoVT-AbrB_dom"/>
</dbReference>
<evidence type="ECO:0000256" key="1">
    <source>
        <dbReference type="PROSITE-ProRule" id="PRU01076"/>
    </source>
</evidence>
<evidence type="ECO:0000313" key="3">
    <source>
        <dbReference type="EMBL" id="OOM51348.1"/>
    </source>
</evidence>
<organism evidence="3 4">
    <name type="scientific">Clostridium beijerinckii</name>
    <name type="common">Clostridium MP</name>
    <dbReference type="NCBI Taxonomy" id="1520"/>
    <lineage>
        <taxon>Bacteria</taxon>
        <taxon>Bacillati</taxon>
        <taxon>Bacillota</taxon>
        <taxon>Clostridia</taxon>
        <taxon>Eubacteriales</taxon>
        <taxon>Clostridiaceae</taxon>
        <taxon>Clostridium</taxon>
    </lineage>
</organism>
<dbReference type="PROSITE" id="PS51740">
    <property type="entry name" value="SPOVT_ABRB"/>
    <property type="match status" value="1"/>
</dbReference>
<evidence type="ECO:0000259" key="2">
    <source>
        <dbReference type="PROSITE" id="PS51740"/>
    </source>
</evidence>
<dbReference type="EMBL" id="LZZI01000266">
    <property type="protein sequence ID" value="OOM51348.1"/>
    <property type="molecule type" value="Genomic_DNA"/>
</dbReference>
<dbReference type="GO" id="GO:0003677">
    <property type="term" value="F:DNA binding"/>
    <property type="evidence" value="ECO:0007669"/>
    <property type="project" value="UniProtKB-UniRule"/>
</dbReference>
<dbReference type="PANTHER" id="PTHR36432:SF1">
    <property type="entry name" value="STAGE V SPORULATION PROTEIN T"/>
    <property type="match status" value="1"/>
</dbReference>
<accession>A0A1S8RDR1</accession>
<protein>
    <submittedName>
        <fullName evidence="3">Stage V sporulation protein T</fullName>
    </submittedName>
</protein>
<feature type="domain" description="SpoVT-AbrB" evidence="2">
    <location>
        <begin position="5"/>
        <end position="50"/>
    </location>
</feature>
<dbReference type="Proteomes" id="UP000190973">
    <property type="component" value="Unassembled WGS sequence"/>
</dbReference>
<dbReference type="Pfam" id="PF04014">
    <property type="entry name" value="MazE_antitoxin"/>
    <property type="match status" value="1"/>
</dbReference>
<keyword evidence="1" id="KW-0238">DNA-binding</keyword>
<dbReference type="SMART" id="SM00966">
    <property type="entry name" value="SpoVT_AbrB"/>
    <property type="match status" value="1"/>
</dbReference>
<dbReference type="InterPro" id="IPR052731">
    <property type="entry name" value="B_subtilis_Trans_State_Reg"/>
</dbReference>